<evidence type="ECO:0000256" key="5">
    <source>
        <dbReference type="ARBA" id="ARBA00022806"/>
    </source>
</evidence>
<dbReference type="InterPro" id="IPR027417">
    <property type="entry name" value="P-loop_NTPase"/>
</dbReference>
<dbReference type="InParanoid" id="A0A423Q2G3"/>
<evidence type="ECO:0000259" key="11">
    <source>
        <dbReference type="Pfam" id="PF17946"/>
    </source>
</evidence>
<evidence type="ECO:0000256" key="1">
    <source>
        <dbReference type="ARBA" id="ARBA00022722"/>
    </source>
</evidence>
<evidence type="ECO:0000313" key="12">
    <source>
        <dbReference type="EMBL" id="ROO32846.1"/>
    </source>
</evidence>
<evidence type="ECO:0000256" key="3">
    <source>
        <dbReference type="ARBA" id="ARBA00022763"/>
    </source>
</evidence>
<dbReference type="PANTHER" id="PTHR30591">
    <property type="entry name" value="RECBCD ENZYME SUBUNIT RECC"/>
    <property type="match status" value="1"/>
</dbReference>
<comment type="similarity">
    <text evidence="10">Belongs to the RecC family.</text>
</comment>
<keyword evidence="1 10" id="KW-0540">Nuclease</keyword>
<dbReference type="Gene3D" id="3.40.50.10930">
    <property type="match status" value="1"/>
</dbReference>
<name>A0A423Q2G3_9GAMM</name>
<dbReference type="RefSeq" id="WP_123656781.1">
    <property type="nucleotide sequence ID" value="NZ_AYKG01000001.1"/>
</dbReference>
<dbReference type="GO" id="GO:0008854">
    <property type="term" value="F:exodeoxyribonuclease V activity"/>
    <property type="evidence" value="ECO:0007669"/>
    <property type="project" value="InterPro"/>
</dbReference>
<evidence type="ECO:0000313" key="13">
    <source>
        <dbReference type="Proteomes" id="UP000285310"/>
    </source>
</evidence>
<keyword evidence="8 10" id="KW-0238">DNA-binding</keyword>
<sequence length="1133" mass="125580">MFYLYHHNDLSRLADLFAVLRSRRRVSPLACDTVLAPNAGIGRWLRIQLAESEGIAANIDGELPGEFIWRLLGRVLPEADTDGHHFQGDCLPWHLYAALPEIARDVPEVADYLGHPVAEVRRYQLARQLADVFDEYLYYRADMLARWEAGEVPTTTPGRWQARVWHWLTRSHRLGSDHRAAALRRFIAGLSDDGDRAFHQKVIARCPADLYCFGLVALPPDHLRFLYALAAHIDVHFLLPNPSEAYWGDITSHRVALDLPAVDDADENALLPGEAAIEAGHPLLSGLGRMARDTLRLLYSDEFTGMIEPELGEAMAYTHPPDDSLLHRIQGDIVTLECRDSPQGMDSADVSFEVHTCHSRLREIQVLQDQLLDRLARDDARVAAGEIASAARLAPRDIIVMLPDVAAYTPAIQAVFGGASADRYLPFGLADRARSAAHPIVGCVADLLDLPLSRWQASQLLDLLAVPAVARRFRLDESELAALARWIEAAGIRWGRDGDHRAEMGAGDYDQNSWRFGLDRLLLGVAQADDETLIDGVAPWSDLEGGITAALGKLWRFEDTLATFADVLTVPATPGEWQTRLNNLVDQMIAPGPDAPGEQRALDALRGVFACLDRAEACTAEKSLAADRRLSWQAVRDDLRARLDSVADRQPFLAGGITFCGMVPLRAVPFRLVCVLGMNDTAFPRQDTARAFNVMFAAPRLGDRNIRDDDRLLFLQALTAARDQFYISYIGQDIRTGETLPPSPLVGETLDFIHQAYFRDAPRRDFDARLIHRQPMQPFSARYFMPADTTRDSRIFTYAEAWRTASRAAQAARREADTFMGPAEAAIEAPAEPIEALDLATLKRFFDHPARAFFRDRLQLDLDADPAALVDEEPLELSPLAAAGLRNRLLATAETHAQDTLDTAPSALEIARGSLPPPPLAAARYTEQAEAVNRLLPLARDWQAQATPDNVDIRLDDIAGLRLTGRIEGLAAGTLRRLIPNKLKTRHRLRAWIDYLALVADSHTAELAIAGFDPDEKTLDSVCFKAQVTPAQARETLTGLIEIYRRGQRQAQYFHPDLADAYNPAQTKAFENLSFRFRAGDYRAHHLLRDPYFALLLGPAEAPLGESAATSVFIAQVEQITGPMNAALQAHAV</sequence>
<evidence type="ECO:0000256" key="9">
    <source>
        <dbReference type="ARBA" id="ARBA00023204"/>
    </source>
</evidence>
<dbReference type="OrthoDB" id="9762834at2"/>
<evidence type="ECO:0000256" key="8">
    <source>
        <dbReference type="ARBA" id="ARBA00023125"/>
    </source>
</evidence>
<dbReference type="GO" id="GO:0003677">
    <property type="term" value="F:DNA binding"/>
    <property type="evidence" value="ECO:0007669"/>
    <property type="project" value="UniProtKB-UniRule"/>
</dbReference>
<dbReference type="NCBIfam" id="TIGR01450">
    <property type="entry name" value="recC"/>
    <property type="match status" value="1"/>
</dbReference>
<reference evidence="12 13" key="1">
    <citation type="submission" date="2013-10" db="EMBL/GenBank/DDBJ databases">
        <title>Salinisphaera japonica YTM-1 Genome Sequencing.</title>
        <authorList>
            <person name="Lai Q."/>
            <person name="Li C."/>
            <person name="Shao Z."/>
        </authorList>
    </citation>
    <scope>NUCLEOTIDE SEQUENCE [LARGE SCALE GENOMIC DNA]</scope>
    <source>
        <strain evidence="12 13">YTM-1</strain>
    </source>
</reference>
<dbReference type="SUPFAM" id="SSF52980">
    <property type="entry name" value="Restriction endonuclease-like"/>
    <property type="match status" value="1"/>
</dbReference>
<feature type="domain" description="RecC C-terminal" evidence="11">
    <location>
        <begin position="835"/>
        <end position="1063"/>
    </location>
</feature>
<dbReference type="Pfam" id="PF17946">
    <property type="entry name" value="RecC_C"/>
    <property type="match status" value="1"/>
</dbReference>
<dbReference type="FunCoup" id="A0A423Q2G3">
    <property type="interactions" value="55"/>
</dbReference>
<dbReference type="EMBL" id="AYKG01000001">
    <property type="protein sequence ID" value="ROO32846.1"/>
    <property type="molecule type" value="Genomic_DNA"/>
</dbReference>
<comment type="subunit">
    <text evidence="10">Heterotrimer of RecB, RecC and RecD. All subunits contribute to DNA-binding.</text>
</comment>
<dbReference type="Gene3D" id="1.10.10.160">
    <property type="match status" value="1"/>
</dbReference>
<evidence type="ECO:0000256" key="10">
    <source>
        <dbReference type="HAMAP-Rule" id="MF_01486"/>
    </source>
</evidence>
<keyword evidence="5 10" id="KW-0347">Helicase</keyword>
<comment type="caution">
    <text evidence="12">The sequence shown here is derived from an EMBL/GenBank/DDBJ whole genome shotgun (WGS) entry which is preliminary data.</text>
</comment>
<dbReference type="HAMAP" id="MF_01486">
    <property type="entry name" value="RecC"/>
    <property type="match status" value="1"/>
</dbReference>
<gene>
    <name evidence="10" type="primary">recC</name>
    <name evidence="12" type="ORF">SAJA_01035</name>
</gene>
<accession>A0A423Q2G3</accession>
<comment type="miscellaneous">
    <text evidence="10">In the RecBCD complex, RecB has a slow 3'-5' helicase, an exonuclease activity and loads RecA onto ssDNA, RecD has a fast 5'-3' helicase activity, while RecC stimulates the ATPase and processivity of the RecB helicase and contributes to recognition of the Chi site.</text>
</comment>
<comment type="function">
    <text evidence="10">A helicase/nuclease that prepares dsDNA breaks (DSB) for recombinational DNA repair. Binds to DSBs and unwinds DNA via a highly rapid and processive ATP-dependent bidirectional helicase activity. Unwinds dsDNA until it encounters a Chi (crossover hotspot instigator) sequence from the 3' direction. Cuts ssDNA a few nucleotides 3' to the Chi site. The properties and activities of the enzyme are changed at Chi. The Chi-altered holoenzyme produces a long 3'-ssDNA overhang and facilitates RecA-binding to the ssDNA for homologous DNA recombination and repair. Holoenzyme degrades any linearized DNA that is unable to undergo homologous recombination. In the holoenzyme this subunit recognizes the wild-type Chi sequence, and when added to isolated RecB increases its ATP-dependent helicase processivity.</text>
</comment>
<keyword evidence="3 10" id="KW-0227">DNA damage</keyword>
<dbReference type="PIRSF" id="PIRSF000980">
    <property type="entry name" value="RecC"/>
    <property type="match status" value="1"/>
</dbReference>
<dbReference type="Gene3D" id="3.40.50.300">
    <property type="entry name" value="P-loop containing nucleotide triphosphate hydrolases"/>
    <property type="match status" value="2"/>
</dbReference>
<dbReference type="GO" id="GO:0000724">
    <property type="term" value="P:double-strand break repair via homologous recombination"/>
    <property type="evidence" value="ECO:0007669"/>
    <property type="project" value="UniProtKB-UniRule"/>
</dbReference>
<dbReference type="PANTHER" id="PTHR30591:SF1">
    <property type="entry name" value="RECBCD ENZYME SUBUNIT RECC"/>
    <property type="match status" value="1"/>
</dbReference>
<evidence type="ECO:0000256" key="7">
    <source>
        <dbReference type="ARBA" id="ARBA00022840"/>
    </source>
</evidence>
<keyword evidence="2 10" id="KW-0547">Nucleotide-binding</keyword>
<dbReference type="GO" id="GO:0003678">
    <property type="term" value="F:DNA helicase activity"/>
    <property type="evidence" value="ECO:0007669"/>
    <property type="project" value="UniProtKB-UniRule"/>
</dbReference>
<protein>
    <recommendedName>
        <fullName evidence="10">RecBCD enzyme subunit RecC</fullName>
    </recommendedName>
    <alternativeName>
        <fullName evidence="10">Exonuclease V subunit RecC</fullName>
        <shortName evidence="10">ExoV subunit RecC</shortName>
    </alternativeName>
    <alternativeName>
        <fullName evidence="10">Helicase/nuclease RecBCD subunit RecC</fullName>
    </alternativeName>
</protein>
<keyword evidence="7 10" id="KW-0067">ATP-binding</keyword>
<proteinExistence type="inferred from homology"/>
<dbReference type="Proteomes" id="UP000285310">
    <property type="component" value="Unassembled WGS sequence"/>
</dbReference>
<keyword evidence="9 10" id="KW-0234">DNA repair</keyword>
<dbReference type="GO" id="GO:0005524">
    <property type="term" value="F:ATP binding"/>
    <property type="evidence" value="ECO:0007669"/>
    <property type="project" value="UniProtKB-UniRule"/>
</dbReference>
<dbReference type="Pfam" id="PF04257">
    <property type="entry name" value="Exonuc_V_gamma"/>
    <property type="match status" value="1"/>
</dbReference>
<keyword evidence="13" id="KW-1185">Reference proteome</keyword>
<evidence type="ECO:0000256" key="4">
    <source>
        <dbReference type="ARBA" id="ARBA00022801"/>
    </source>
</evidence>
<dbReference type="InterPro" id="IPR006697">
    <property type="entry name" value="RecC"/>
</dbReference>
<dbReference type="GO" id="GO:0009338">
    <property type="term" value="C:exodeoxyribonuclease V complex"/>
    <property type="evidence" value="ECO:0007669"/>
    <property type="project" value="InterPro"/>
</dbReference>
<organism evidence="12 13">
    <name type="scientific">Salinisphaera japonica YTM-1</name>
    <dbReference type="NCBI Taxonomy" id="1209778"/>
    <lineage>
        <taxon>Bacteria</taxon>
        <taxon>Pseudomonadati</taxon>
        <taxon>Pseudomonadota</taxon>
        <taxon>Gammaproteobacteria</taxon>
        <taxon>Salinisphaerales</taxon>
        <taxon>Salinisphaeraceae</taxon>
        <taxon>Salinisphaera</taxon>
    </lineage>
</organism>
<dbReference type="InterPro" id="IPR013986">
    <property type="entry name" value="DExx_box_DNA_helicase_dom_sf"/>
</dbReference>
<dbReference type="InterPro" id="IPR011335">
    <property type="entry name" value="Restrct_endonuc-II-like"/>
</dbReference>
<evidence type="ECO:0000256" key="6">
    <source>
        <dbReference type="ARBA" id="ARBA00022839"/>
    </source>
</evidence>
<keyword evidence="6 10" id="KW-0269">Exonuclease</keyword>
<evidence type="ECO:0000256" key="2">
    <source>
        <dbReference type="ARBA" id="ARBA00022741"/>
    </source>
</evidence>
<dbReference type="AlphaFoldDB" id="A0A423Q2G3"/>
<dbReference type="InterPro" id="IPR041500">
    <property type="entry name" value="RecC_C"/>
</dbReference>
<keyword evidence="4 10" id="KW-0378">Hydrolase</keyword>
<dbReference type="SUPFAM" id="SSF52540">
    <property type="entry name" value="P-loop containing nucleoside triphosphate hydrolases"/>
    <property type="match status" value="2"/>
</dbReference>